<organism evidence="1 2">
    <name type="scientific">Pleurodeles waltl</name>
    <name type="common">Iberian ribbed newt</name>
    <dbReference type="NCBI Taxonomy" id="8319"/>
    <lineage>
        <taxon>Eukaryota</taxon>
        <taxon>Metazoa</taxon>
        <taxon>Chordata</taxon>
        <taxon>Craniata</taxon>
        <taxon>Vertebrata</taxon>
        <taxon>Euteleostomi</taxon>
        <taxon>Amphibia</taxon>
        <taxon>Batrachia</taxon>
        <taxon>Caudata</taxon>
        <taxon>Salamandroidea</taxon>
        <taxon>Salamandridae</taxon>
        <taxon>Pleurodelinae</taxon>
        <taxon>Pleurodeles</taxon>
    </lineage>
</organism>
<sequence>MVASWRTLFPIYFRFIPDLFQRISFLIYAGVEWEQAIIRAVARTEEDVVLSLCRCPRTRFEPHRRFRSA</sequence>
<accession>A0AAV7QQ05</accession>
<keyword evidence="2" id="KW-1185">Reference proteome</keyword>
<comment type="caution">
    <text evidence="1">The sequence shown here is derived from an EMBL/GenBank/DDBJ whole genome shotgun (WGS) entry which is preliminary data.</text>
</comment>
<evidence type="ECO:0000313" key="1">
    <source>
        <dbReference type="EMBL" id="KAJ1142576.1"/>
    </source>
</evidence>
<gene>
    <name evidence="1" type="ORF">NDU88_008890</name>
</gene>
<protein>
    <submittedName>
        <fullName evidence="1">Uncharacterized protein</fullName>
    </submittedName>
</protein>
<dbReference type="AlphaFoldDB" id="A0AAV7QQ05"/>
<dbReference type="Proteomes" id="UP001066276">
    <property type="component" value="Chromosome 6"/>
</dbReference>
<dbReference type="EMBL" id="JANPWB010000010">
    <property type="protein sequence ID" value="KAJ1142576.1"/>
    <property type="molecule type" value="Genomic_DNA"/>
</dbReference>
<reference evidence="1" key="1">
    <citation type="journal article" date="2022" name="bioRxiv">
        <title>Sequencing and chromosome-scale assembly of the giantPleurodeles waltlgenome.</title>
        <authorList>
            <person name="Brown T."/>
            <person name="Elewa A."/>
            <person name="Iarovenko S."/>
            <person name="Subramanian E."/>
            <person name="Araus A.J."/>
            <person name="Petzold A."/>
            <person name="Susuki M."/>
            <person name="Suzuki K.-i.T."/>
            <person name="Hayashi T."/>
            <person name="Toyoda A."/>
            <person name="Oliveira C."/>
            <person name="Osipova E."/>
            <person name="Leigh N.D."/>
            <person name="Simon A."/>
            <person name="Yun M.H."/>
        </authorList>
    </citation>
    <scope>NUCLEOTIDE SEQUENCE</scope>
    <source>
        <strain evidence="1">20211129_DDA</strain>
        <tissue evidence="1">Liver</tissue>
    </source>
</reference>
<proteinExistence type="predicted"/>
<evidence type="ECO:0000313" key="2">
    <source>
        <dbReference type="Proteomes" id="UP001066276"/>
    </source>
</evidence>
<name>A0AAV7QQ05_PLEWA</name>